<comment type="caution">
    <text evidence="1">The sequence shown here is derived from an EMBL/GenBank/DDBJ whole genome shotgun (WGS) entry which is preliminary data.</text>
</comment>
<dbReference type="EMBL" id="CABDUW010000044">
    <property type="protein sequence ID" value="VTJ54995.1"/>
    <property type="molecule type" value="Genomic_DNA"/>
</dbReference>
<feature type="non-terminal residue" evidence="1">
    <location>
        <position position="94"/>
    </location>
</feature>
<evidence type="ECO:0000313" key="1">
    <source>
        <dbReference type="EMBL" id="VTJ54995.1"/>
    </source>
</evidence>
<gene>
    <name evidence="1" type="ORF">MONAX_5E042947</name>
</gene>
<organism evidence="1">
    <name type="scientific">Marmota monax</name>
    <name type="common">Woodchuck</name>
    <dbReference type="NCBI Taxonomy" id="9995"/>
    <lineage>
        <taxon>Eukaryota</taxon>
        <taxon>Metazoa</taxon>
        <taxon>Chordata</taxon>
        <taxon>Craniata</taxon>
        <taxon>Vertebrata</taxon>
        <taxon>Euteleostomi</taxon>
        <taxon>Mammalia</taxon>
        <taxon>Eutheria</taxon>
        <taxon>Euarchontoglires</taxon>
        <taxon>Glires</taxon>
        <taxon>Rodentia</taxon>
        <taxon>Sciuromorpha</taxon>
        <taxon>Sciuridae</taxon>
        <taxon>Xerinae</taxon>
        <taxon>Marmotini</taxon>
        <taxon>Marmota</taxon>
    </lineage>
</organism>
<sequence>CGLRGAQAQTARAGLAARRERRVVSAILSRSPVPAATTSPVNLRGGTSYSHCPAGSLFPLPGAGASGCSRAARGQVGFPGETGVETEEAAKATR</sequence>
<protein>
    <submittedName>
        <fullName evidence="1">Uncharacterized protein</fullName>
    </submittedName>
</protein>
<accession>A0A5E4AD13</accession>
<feature type="non-terminal residue" evidence="1">
    <location>
        <position position="1"/>
    </location>
</feature>
<dbReference type="AlphaFoldDB" id="A0A5E4AD13"/>
<proteinExistence type="predicted"/>
<reference evidence="1" key="1">
    <citation type="submission" date="2019-04" db="EMBL/GenBank/DDBJ databases">
        <authorList>
            <person name="Alioto T."/>
            <person name="Alioto T."/>
        </authorList>
    </citation>
    <scope>NUCLEOTIDE SEQUENCE [LARGE SCALE GENOMIC DNA]</scope>
</reference>
<name>A0A5E4AD13_MARMO</name>